<keyword evidence="4" id="KW-0274">FAD</keyword>
<dbReference type="Proteomes" id="UP000613401">
    <property type="component" value="Unassembled WGS sequence"/>
</dbReference>
<proteinExistence type="inferred from homology"/>
<dbReference type="PANTHER" id="PTHR43098:SF2">
    <property type="entry name" value="FAD-BINDING MONOOXYGENASE AUSB-RELATED"/>
    <property type="match status" value="1"/>
</dbReference>
<reference evidence="7" key="2">
    <citation type="submission" date="2020-03" db="EMBL/GenBank/DDBJ databases">
        <authorList>
            <person name="Fu F.-F."/>
            <person name="Chen J."/>
        </authorList>
    </citation>
    <scope>NUCLEOTIDE SEQUENCE</scope>
    <source>
        <strain evidence="7">Lc1</strain>
    </source>
</reference>
<evidence type="ECO:0000313" key="8">
    <source>
        <dbReference type="Proteomes" id="UP000613401"/>
    </source>
</evidence>
<dbReference type="Pfam" id="PF00743">
    <property type="entry name" value="FMO-like"/>
    <property type="match status" value="1"/>
</dbReference>
<dbReference type="GO" id="GO:0004499">
    <property type="term" value="F:N,N-dimethylaniline monooxygenase activity"/>
    <property type="evidence" value="ECO:0007669"/>
    <property type="project" value="InterPro"/>
</dbReference>
<dbReference type="RefSeq" id="XP_045267068.1">
    <property type="nucleotide sequence ID" value="XM_045407623.1"/>
</dbReference>
<evidence type="ECO:0000256" key="3">
    <source>
        <dbReference type="ARBA" id="ARBA00022630"/>
    </source>
</evidence>
<sequence>MAADLQYLQQKYIAEAQKRLRPNGTDQFQDARQSEFARIRGFADDIWADHVSLDAQLFQSPALKAGERTKFLIAGAGIGGIVSAVRLILTGFDVSQIRLVETAGGVGGTWYWNRYPGLHCDVESYVYLPLLEEMGYMPSHKYTSGVEIRNYLNQIVQKFKLQDKVLFRTKLDRIEWDDEKSFWKADLTTARGPVDCKESSKLSVQAEFVIFTAGYLSRPQVPKFAALDTFAGSMFHTARWDYSVTGGSDEEPFSSLDKLRGKRVGVIGTGATAIQVVPCLAKYAGEMFVFQRTPSAVYSRGQKATDPHEWESEIASSPGWHKKRMENMSAHMARSAHPGSPDLVNDEWTKQSAYAGVVGDPEWAYIGPEKVPELIAHYLKLDADNRARLRDRVSDIVKDKSTSEKLTPWYPVWCKRPTFSDTYLQTFNMSHVHLVDTEGLGVERATPSGLVVQGVEYKVDVLVLATGYVSPSTAVDPAARAGVEVYGRMGRLMAEKWETQGLTTLHGVTSNGFPNLFWIGASQGPSAANLGHVIDAQSRHIAHIIAKAHDKADTATSTPSTFRTCVVEADTDVEDAWSLRVMQGATRLAVTSVCTPGYLNNEGQGLRMTLGLEKVPSSESMAKAARAAPWSAGMPSYLQEIEAFETEDELRGFTVAAK</sequence>
<dbReference type="GO" id="GO:0050660">
    <property type="term" value="F:flavin adenine dinucleotide binding"/>
    <property type="evidence" value="ECO:0007669"/>
    <property type="project" value="InterPro"/>
</dbReference>
<reference evidence="7" key="1">
    <citation type="journal article" date="2020" name="Phytopathology">
        <title>Genome sequence and comparative analysis of Colletotrichum gloeosporioides isolated from Liriodendron leaves.</title>
        <authorList>
            <person name="Fu F.F."/>
            <person name="Hao Z."/>
            <person name="Wang P."/>
            <person name="Lu Y."/>
            <person name="Xue L.J."/>
            <person name="Wei G."/>
            <person name="Tian Y."/>
            <person name="Baishi H."/>
            <person name="Xu H."/>
            <person name="Shi J."/>
            <person name="Cheng T."/>
            <person name="Wang G."/>
            <person name="Yi Y."/>
            <person name="Chen J."/>
        </authorList>
    </citation>
    <scope>NUCLEOTIDE SEQUENCE</scope>
    <source>
        <strain evidence="7">Lc1</strain>
    </source>
</reference>
<keyword evidence="5" id="KW-0521">NADP</keyword>
<evidence type="ECO:0000256" key="4">
    <source>
        <dbReference type="ARBA" id="ARBA00022827"/>
    </source>
</evidence>
<gene>
    <name evidence="7" type="ORF">GCG54_00007645</name>
</gene>
<dbReference type="InterPro" id="IPR036188">
    <property type="entry name" value="FAD/NAD-bd_sf"/>
</dbReference>
<protein>
    <submittedName>
        <fullName evidence="7">FAD-binding monooxygenase ausC</fullName>
    </submittedName>
</protein>
<organism evidence="7 8">
    <name type="scientific">Colletotrichum gloeosporioides</name>
    <name type="common">Anthracnose fungus</name>
    <name type="synonym">Glomerella cingulata</name>
    <dbReference type="NCBI Taxonomy" id="474922"/>
    <lineage>
        <taxon>Eukaryota</taxon>
        <taxon>Fungi</taxon>
        <taxon>Dikarya</taxon>
        <taxon>Ascomycota</taxon>
        <taxon>Pezizomycotina</taxon>
        <taxon>Sordariomycetes</taxon>
        <taxon>Hypocreomycetidae</taxon>
        <taxon>Glomerellales</taxon>
        <taxon>Glomerellaceae</taxon>
        <taxon>Colletotrichum</taxon>
        <taxon>Colletotrichum gloeosporioides species complex</taxon>
    </lineage>
</organism>
<evidence type="ECO:0000256" key="1">
    <source>
        <dbReference type="ARBA" id="ARBA00001974"/>
    </source>
</evidence>
<dbReference type="Gene3D" id="3.50.50.60">
    <property type="entry name" value="FAD/NAD(P)-binding domain"/>
    <property type="match status" value="2"/>
</dbReference>
<dbReference type="PANTHER" id="PTHR43098">
    <property type="entry name" value="L-ORNITHINE N(5)-MONOOXYGENASE-RELATED"/>
    <property type="match status" value="1"/>
</dbReference>
<evidence type="ECO:0000256" key="2">
    <source>
        <dbReference type="ARBA" id="ARBA00010139"/>
    </source>
</evidence>
<comment type="caution">
    <text evidence="7">The sequence shown here is derived from an EMBL/GenBank/DDBJ whole genome shotgun (WGS) entry which is preliminary data.</text>
</comment>
<dbReference type="SUPFAM" id="SSF51905">
    <property type="entry name" value="FAD/NAD(P)-binding domain"/>
    <property type="match status" value="1"/>
</dbReference>
<evidence type="ECO:0000256" key="6">
    <source>
        <dbReference type="ARBA" id="ARBA00023002"/>
    </source>
</evidence>
<comment type="cofactor">
    <cofactor evidence="1">
        <name>FAD</name>
        <dbReference type="ChEBI" id="CHEBI:57692"/>
    </cofactor>
</comment>
<dbReference type="GO" id="GO:0050661">
    <property type="term" value="F:NADP binding"/>
    <property type="evidence" value="ECO:0007669"/>
    <property type="project" value="InterPro"/>
</dbReference>
<evidence type="ECO:0000313" key="7">
    <source>
        <dbReference type="EMBL" id="KAF3807909.1"/>
    </source>
</evidence>
<keyword evidence="6" id="KW-0560">Oxidoreductase</keyword>
<name>A0A8H4CPX8_COLGL</name>
<dbReference type="InterPro" id="IPR050775">
    <property type="entry name" value="FAD-binding_Monooxygenases"/>
</dbReference>
<dbReference type="InterPro" id="IPR020946">
    <property type="entry name" value="Flavin_mOase-like"/>
</dbReference>
<accession>A0A8H4CPX8</accession>
<dbReference type="GeneID" id="69014788"/>
<dbReference type="AlphaFoldDB" id="A0A8H4CPX8"/>
<keyword evidence="3" id="KW-0285">Flavoprotein</keyword>
<keyword evidence="8" id="KW-1185">Reference proteome</keyword>
<evidence type="ECO:0000256" key="5">
    <source>
        <dbReference type="ARBA" id="ARBA00022857"/>
    </source>
</evidence>
<keyword evidence="7" id="KW-0503">Monooxygenase</keyword>
<comment type="similarity">
    <text evidence="2">Belongs to the FAD-binding monooxygenase family.</text>
</comment>
<dbReference type="EMBL" id="WVTB01000027">
    <property type="protein sequence ID" value="KAF3807909.1"/>
    <property type="molecule type" value="Genomic_DNA"/>
</dbReference>